<protein>
    <submittedName>
        <fullName evidence="1">Uncharacterized protein</fullName>
    </submittedName>
</protein>
<gene>
    <name evidence="1" type="ORF">MANES_17G019783v8</name>
</gene>
<evidence type="ECO:0000313" key="1">
    <source>
        <dbReference type="EMBL" id="KAG8634217.1"/>
    </source>
</evidence>
<dbReference type="EMBL" id="CM004403">
    <property type="protein sequence ID" value="KAG8634217.1"/>
    <property type="molecule type" value="Genomic_DNA"/>
</dbReference>
<sequence>MLEDQVANLLQRYLGNYVHGLSKEALKISAWKGDVELTNMQLKPEALNALQLPVKVKAGFLGSVKLKVPWSRLGQDPVLVYLDQIFLLAEPATQVEGRSEDAVQEAKRSRVREMEMKLLERAQLLKSEVNTTWLGSLINTIIGNLKLSISNIHIRYEDLESNPGHPFAAGLSLGRLSAVTVDDNGMETFVIGGTLDRVQKSVELDQLAIYLDSDISPWYISKPWENLRPSEWVQVFRFGTKDGKPSDSIMKKHSYILQPVTGNAKYSKLRSNESVNGGQPLQKAEVNLDDVTLCLSKDGYRDILKLADNFAAFNQRLKYAHYRPLVPVKYNTRLWWNYAYRVVSDQLKKASGKLSWEQVLRYASLRKRYISLYASLLKSDPKRAIIDDNKEIEELDRELDIELILQWRMLAHKFVERSMESELDSMKQKAKKSWWSFGWSSQSFKDESEQFRFSDEDWDQLNKLIGYKEGDDGQSVIFNEKMDALHTYLEVHMQHNASKLVEDHKCLAELSCDGFDCSIKLYPETKVFDMKLGSYQLSSPNGLLAQSATALDSLIGAFCYKPFDAKVDWSMVVKASPCYMTYLKDAIHEIIKFFESNHSVSQTIALETAAAVQMTIDGVKRTAQQQVNRALKDQARFLLDLDIAAPKITIPTEFRPNNVHATKLLLDLGNLVIRSQDDNKRRPSEELNMYLQFDLVLSDISAFLVDGDYNWSQAPLRKSADSGKSNGVSFLPVIDKCGVIVRLQQIRLENPSYPSTRLSVRLPSLGFHFSPARYHRLMQVARMFQDEDAENSSLLCFWDQADFEGWLHLLIRKGVANRAAEWQRRYLCLVGPFLYLLEDSSSKSYKQYLSLRGKQLYQLPAELVGGMHHVLAICDTGRPVNKVVEDVNSVILLCDSGDSRRNWQSRLQRAIYSASGSAPITGLSETSSDSESSEMGLNSNTDTSDALEMERVFLTGVLDELKFCFNYNRQHDLSFLKVLLSEEIPLFEFRAIGGQVELSIRENDMFIGTVLKSLEIEDLVCCNGISRSSFLARSFIRSEEHSSSLEQAGSKSFNNNNVTPSEGEDKFYEASEDLVDPECLASPISHPFEDALLKLPTFTRISGLLPVDTVQNRMEDVELTDTLDSFVKAQIIIYDQNSSLYNNIDMQVSVMLATLSFFCRRPTILAIMEFVNAISVEEGNSESGSGNYSALMVEHDDIRGVVDDQNLSTIEDPVVKGLLGKGKSRIIFNIVLNMARAQIMLMNENETKLASLSQDNLLTDIKVFPSSFSIKAALGNLRISDESLPSNHAYFWICDMRNPGGSSFVELVFASFSVDDGDYEGYEYSLFGQLSEVRIVYLNRFVQEIVSYFMGLSPNNSKGLVKLNDQVTNSGKSFTTSEIEGSPALKLDISLRKPIILMPRRTDSPDYLKLDVVQITVQNTFHWFYGDKSEMSAVHLELLMIQVEDINLNVGIGTELGESIIQDVKGVSIGIRRSLRDLLHQIPIVEATIKIEDLKAVLSNREYQIITECALSNMSETPHLLPPLELDSGAFSADAVEPVVSQDNIGELEAQNGKVWISMKVSVLINLVELSLHVGVARDASLATIQVAGGWLLYKSNNLGEGFLSATLKDFIVIDDREGIEEEFRLAIGKPEKIDYGPLCAIAEHENQNVANANFKTETEMKPTPTMLILDAKFGQRSTIVSLCVQRPQLLVALDFLLAVVEFFVPAVGGMLSNEENKNPLHEVDAVILDKSIYRQSLAEVSLSPLTPLIVDEERYDHFVFDGQGGILHLKDKQGHNLSAPSKEAIIYVGSGKKLQFKNVVIKNGKYLDSCIFLGSNSSYVASRDDQVHLEEEDEASNMDSSSGSINGLQTQNAAVDRSTEIVLEFQAIGPEFTFYNRSKDLGMSSTISNKLLHAQLDAFARLVLRGDIIEMTANALGLMMESNGIRILEPFDTSMSYLNASGKTEIHLSITNIFMNFTFSILRLFLAVEEDILSFLRMTSKQKTVACFEFDKVGTIRNPHSDQVYAFWRPRAPPGFAVLGDYLTPLDKPPTKGVVAVNMNFARVKRPISFKLIWPLLASKEISNQGITSSVTLPNGQSSGDDSCSIWFPEAPRGYVALGCVVSAGRKPPPLSSVFCILASLVSPCPLRDCIAIFSPNLYPSALAFWRVENSLGTFLPADPMTLGLLGGSYELRNIKFGLQEFSPKASKNSDAQAFSTGDVDGLQSGKSSSVNSARRFEAVASFQLIWWNRTSTSRKKFSIWRPIVPQGMVYFGDIAVKGYEPPNTCIVLHDTGDEEFFKAPLDYQLVGQIKKQRGMESISFWMPQAPPGFVSLGCIACKGSPKLHDFSKLRCMRSDMVAGDQFLEESVWDTSEAKLTAEPFSVWTVGSELGTFMVRNGFKKPPKRFALKLADTNIPSVSNDTVVDAKIGTFSAVIFDDYGGMMVPLFNVSLSGIGFNLHGRTDYLNSTISFSLAARSYNDKYEAWEPLVEPVVGFLRYQYDLNAPGAASQLRLTSTRDLNLNITVSNVNMIIQAYASWNILSNVHEYYKKREEFSPTYGANSVIDVHQKRNYYIIPQNNLGQDIFIRATEIRGPANIIRMPSGDMKPVKVPVSKNMLDSHLNGKLCSKVRKMVTVVILDAQLPGVGGLSSNFYTVAIRLTPNQVLDSEPVFHQQSARTSGSISNSSSEVELVNWNEIFFFKVDSQDNFLLELIVTDMGKGDPVGFFSAPLNQIAGNIQENLNWCDYLNYLTWIDLSPAKYLTTHLGDKHKSSRRIRCAVLLSPGSDSEDRNDVSNDRSKSGFIQISPSMQGPWTTVRLNYAAPAACWRLGNDVVASEVSVKDGNRYVNIRSLVSVYNNTDFMLDLHLVSSDSRTPKDLQSDDGAETDEFLETEIYSPTVGWVSYSNYLEREGFHEASFGGQLPSGWEWIDDWHLDTPSVNTEGWVYSPDVESLKWPESFDPLKFVNHARQRRWIRNRRQISGGVKQEISIEPLKPGETVPLPLSGLTHSGMYVLQFRPSRASTHDEYSWSSVVDRPDRTLQYGMLRGSEICVSTLTESDELLYCTQITGTSSNSSHRLWFCVSIQATEIAKDIHSDPIQDWTLVVKSPLSISNYLPFAAEYSVLEMQVSGHFVACARGIFAPGKTVKIHTADIGKPLFFSLVPQRGWLPIQDAVLISHPSGFPSKTISLRSSVSGRIVQLILEQSYGKEQPLLAKVIRVYAPYWFSIVSCPPLTYRLIDLTQKKHARKIAMPFESKKSNEVILGEITEEEIYEGCTIASALNFNFLGISVSIAQPGEDQHHGPVTDLSPLGDMDGSLDLYAYDANGNCMKLFISTKPCLYQSVPTKVISVRPFMTFTNRLGQDISIKLNTGDEPKVLLAFDSRVSFVHCRADGADQLQVRLEDTEWSYPVKITKEDTFFLVLRRSNGTRKILRTEVRGFEEGSRFIVVFRCGSTDGPIRIENRTSSKTISIRQSGFDDDAWFVLVPLSTTNFSWEDPYGQKFIDVKIDSDGRISILKFDLERTGISSAQDGGETRLQFYVTEMGDIKVARFTDNRGSISHGESTSVTPSGYWGDSHRQNEILNETTPLELIVELGVVGISVVDHRPKELCYLYLERVLVSYSTGYDGGKTSRFKIILGYLQLDNQLPLSLMPVLLAPEQTADIHHPVFKMTITKHNENTDGIQVYPYVYIRVTEKVWRLNIHEPIIWAFVDFYNKLQLDHVPQSSSVTQVDPEIRVELIDVSEIRLKVSLETAPAQRPHGVLGVWSPILSAVGNAFKIQVHLRRVMHRDRFMRRSSIMPAVGNRIWRDLIHNPLHLIFSVDVLGMTSSTLASLSKGFAELSTDGQFLQLRSKQVGSRRITGVGDGIIRGTEALAQGVAFGVSGVLTKPVESAKQNGLLGLAHGLGRAFLGFIVQPVSGALDFFSLTVDGIGASCSKCLEVFSDKTTFHRVRNPRAIRADCILREYCEKAAVGQMILCLAEASRRFGCTEIFKEPSKYAWSDYFEEFFIVPYQRIVLVTNKRVMLLQCSSLDKMERKPSKIMWDVPWEELMTLELAKAGCRQPSHLLLHLKNFKRSENFVRVIKCNVEEESERSEPQAVRICSVVRRMWKAYQSDLKSLILKVPSSQRHVYFSWSEADGEEPHIPSKAIIESRELSSSSNASGEGKFVKHSINFLKIWSSEYEPKSRCKLCRKQVPGENRICSIWRPVCPNGYISIGDIARVGSHPPNVAALYHDIDRLFALPVGYDLVWRNCPDDYKNPVSIWHPRAPEGFVAPGCVAVAGFEEPEPHLVRCVAESLLEETEFEEQKIWSAPDSYPWACHIYQVKSDALHFAALRQKREDSDWKPVRVVDYPHFPAIG</sequence>
<evidence type="ECO:0000313" key="2">
    <source>
        <dbReference type="Proteomes" id="UP000091857"/>
    </source>
</evidence>
<comment type="caution">
    <text evidence="1">The sequence shown here is derived from an EMBL/GenBank/DDBJ whole genome shotgun (WGS) entry which is preliminary data.</text>
</comment>
<reference evidence="2" key="1">
    <citation type="journal article" date="2016" name="Nat. Biotechnol.">
        <title>Sequencing wild and cultivated cassava and related species reveals extensive interspecific hybridization and genetic diversity.</title>
        <authorList>
            <person name="Bredeson J.V."/>
            <person name="Lyons J.B."/>
            <person name="Prochnik S.E."/>
            <person name="Wu G.A."/>
            <person name="Ha C.M."/>
            <person name="Edsinger-Gonzales E."/>
            <person name="Grimwood J."/>
            <person name="Schmutz J."/>
            <person name="Rabbi I.Y."/>
            <person name="Egesi C."/>
            <person name="Nauluvula P."/>
            <person name="Lebot V."/>
            <person name="Ndunguru J."/>
            <person name="Mkamilo G."/>
            <person name="Bart R.S."/>
            <person name="Setter T.L."/>
            <person name="Gleadow R.M."/>
            <person name="Kulakow P."/>
            <person name="Ferguson M.E."/>
            <person name="Rounsley S."/>
            <person name="Rokhsar D.S."/>
        </authorList>
    </citation>
    <scope>NUCLEOTIDE SEQUENCE [LARGE SCALE GENOMIC DNA]</scope>
    <source>
        <strain evidence="2">cv. AM560-2</strain>
    </source>
</reference>
<proteinExistence type="predicted"/>
<dbReference type="Proteomes" id="UP000091857">
    <property type="component" value="Chromosome 17"/>
</dbReference>
<accession>A0ACB7G1Z5</accession>
<name>A0ACB7G1Z5_MANES</name>
<keyword evidence="2" id="KW-1185">Reference proteome</keyword>
<organism evidence="1 2">
    <name type="scientific">Manihot esculenta</name>
    <name type="common">Cassava</name>
    <name type="synonym">Jatropha manihot</name>
    <dbReference type="NCBI Taxonomy" id="3983"/>
    <lineage>
        <taxon>Eukaryota</taxon>
        <taxon>Viridiplantae</taxon>
        <taxon>Streptophyta</taxon>
        <taxon>Embryophyta</taxon>
        <taxon>Tracheophyta</taxon>
        <taxon>Spermatophyta</taxon>
        <taxon>Magnoliopsida</taxon>
        <taxon>eudicotyledons</taxon>
        <taxon>Gunneridae</taxon>
        <taxon>Pentapetalae</taxon>
        <taxon>rosids</taxon>
        <taxon>fabids</taxon>
        <taxon>Malpighiales</taxon>
        <taxon>Euphorbiaceae</taxon>
        <taxon>Crotonoideae</taxon>
        <taxon>Manihoteae</taxon>
        <taxon>Manihot</taxon>
    </lineage>
</organism>